<reference evidence="3 4" key="1">
    <citation type="submission" date="2016-11" db="EMBL/GenBank/DDBJ databases">
        <authorList>
            <person name="Jaros S."/>
            <person name="Januszkiewicz K."/>
            <person name="Wedrychowicz H."/>
        </authorList>
    </citation>
    <scope>NUCLEOTIDE SEQUENCE [LARGE SCALE GENOMIC DNA]</scope>
    <source>
        <strain evidence="3 4">DSM 15930</strain>
    </source>
</reference>
<dbReference type="Gene3D" id="3.90.70.10">
    <property type="entry name" value="Cysteine proteinases"/>
    <property type="match status" value="1"/>
</dbReference>
<evidence type="ECO:0000313" key="4">
    <source>
        <dbReference type="Proteomes" id="UP000184038"/>
    </source>
</evidence>
<dbReference type="Proteomes" id="UP000184038">
    <property type="component" value="Unassembled WGS sequence"/>
</dbReference>
<dbReference type="OrthoDB" id="1653762at2"/>
<feature type="transmembrane region" description="Helical" evidence="1">
    <location>
        <begin position="12"/>
        <end position="35"/>
    </location>
</feature>
<evidence type="ECO:0000313" key="3">
    <source>
        <dbReference type="EMBL" id="SHM37559.1"/>
    </source>
</evidence>
<dbReference type="RefSeq" id="WP_073286151.1">
    <property type="nucleotide sequence ID" value="NZ_FRCP01000009.1"/>
</dbReference>
<keyword evidence="1" id="KW-0472">Membrane</keyword>
<organism evidence="3 4">
    <name type="scientific">Anaerosporobacter mobilis DSM 15930</name>
    <dbReference type="NCBI Taxonomy" id="1120996"/>
    <lineage>
        <taxon>Bacteria</taxon>
        <taxon>Bacillati</taxon>
        <taxon>Bacillota</taxon>
        <taxon>Clostridia</taxon>
        <taxon>Lachnospirales</taxon>
        <taxon>Lachnospiraceae</taxon>
        <taxon>Anaerosporobacter</taxon>
    </lineage>
</organism>
<gene>
    <name evidence="3" type="ORF">SAMN02746066_01751</name>
</gene>
<sequence>MKKKIGVKKKIVLLLLIIVVAVLVIFLSFNLYILVSTPKQYMIESENYFDYQPHYECSGYSSAYVLRSLGENADGLELYNDITNKNNDGTVAPENLIEFLKTKGYSVNLCNGTMLQLKNEISKGTPVIVFVRVSPGENYYHYLPIVGYDENNLYAAESLQYMTNAENEHYNRMISNRDFENMWETGIFRKNMYITIGLK</sequence>
<name>A0A1M7IA88_9FIRM</name>
<dbReference type="SUPFAM" id="SSF54001">
    <property type="entry name" value="Cysteine proteinases"/>
    <property type="match status" value="1"/>
</dbReference>
<keyword evidence="4" id="KW-1185">Reference proteome</keyword>
<evidence type="ECO:0000259" key="2">
    <source>
        <dbReference type="Pfam" id="PF13529"/>
    </source>
</evidence>
<dbReference type="InterPro" id="IPR038765">
    <property type="entry name" value="Papain-like_cys_pep_sf"/>
</dbReference>
<feature type="domain" description="Peptidase C39-like" evidence="2">
    <location>
        <begin position="53"/>
        <end position="155"/>
    </location>
</feature>
<dbReference type="STRING" id="1120996.SAMN02746066_01751"/>
<dbReference type="AlphaFoldDB" id="A0A1M7IA88"/>
<evidence type="ECO:0000256" key="1">
    <source>
        <dbReference type="SAM" id="Phobius"/>
    </source>
</evidence>
<keyword evidence="1" id="KW-1133">Transmembrane helix</keyword>
<dbReference type="EMBL" id="FRCP01000009">
    <property type="protein sequence ID" value="SHM37559.1"/>
    <property type="molecule type" value="Genomic_DNA"/>
</dbReference>
<keyword evidence="1" id="KW-0812">Transmembrane</keyword>
<accession>A0A1M7IA88</accession>
<proteinExistence type="predicted"/>
<dbReference type="InterPro" id="IPR039564">
    <property type="entry name" value="Peptidase_C39-like"/>
</dbReference>
<dbReference type="Pfam" id="PF13529">
    <property type="entry name" value="Peptidase_C39_2"/>
    <property type="match status" value="1"/>
</dbReference>
<protein>
    <submittedName>
        <fullName evidence="3">Peptidase_C39 like family protein</fullName>
    </submittedName>
</protein>